<evidence type="ECO:0000313" key="8">
    <source>
        <dbReference type="Proteomes" id="UP000609879"/>
    </source>
</evidence>
<feature type="domain" description="Aminotransferase class I/classII large" evidence="6">
    <location>
        <begin position="27"/>
        <end position="375"/>
    </location>
</feature>
<comment type="caution">
    <text evidence="7">The sequence shown here is derived from an EMBL/GenBank/DDBJ whole genome shotgun (WGS) entry which is preliminary data.</text>
</comment>
<dbReference type="PANTHER" id="PTHR43525">
    <property type="entry name" value="PROTEIN MALY"/>
    <property type="match status" value="1"/>
</dbReference>
<dbReference type="Gene3D" id="3.90.1150.10">
    <property type="entry name" value="Aspartate Aminotransferase, domain 1"/>
    <property type="match status" value="1"/>
</dbReference>
<dbReference type="Pfam" id="PF00155">
    <property type="entry name" value="Aminotran_1_2"/>
    <property type="match status" value="1"/>
</dbReference>
<keyword evidence="4" id="KW-0456">Lyase</keyword>
<dbReference type="CDD" id="cd00609">
    <property type="entry name" value="AAT_like"/>
    <property type="match status" value="1"/>
</dbReference>
<gene>
    <name evidence="7" type="ORF">Ade02nite_47380</name>
</gene>
<evidence type="ECO:0000256" key="1">
    <source>
        <dbReference type="ARBA" id="ARBA00001933"/>
    </source>
</evidence>
<reference evidence="7 8" key="1">
    <citation type="submission" date="2021-01" db="EMBL/GenBank/DDBJ databases">
        <title>Whole genome shotgun sequence of Actinoplanes deccanensis NBRC 13994.</title>
        <authorList>
            <person name="Komaki H."/>
            <person name="Tamura T."/>
        </authorList>
    </citation>
    <scope>NUCLEOTIDE SEQUENCE [LARGE SCALE GENOMIC DNA]</scope>
    <source>
        <strain evidence="7 8">NBRC 13994</strain>
    </source>
</reference>
<comment type="cofactor">
    <cofactor evidence="1">
        <name>pyridoxal 5'-phosphate</name>
        <dbReference type="ChEBI" id="CHEBI:597326"/>
    </cofactor>
</comment>
<dbReference type="InterPro" id="IPR015421">
    <property type="entry name" value="PyrdxlP-dep_Trfase_major"/>
</dbReference>
<dbReference type="RefSeq" id="WP_203767958.1">
    <property type="nucleotide sequence ID" value="NZ_BAAABO010000007.1"/>
</dbReference>
<keyword evidence="3" id="KW-0663">Pyridoxal phosphate</keyword>
<evidence type="ECO:0000256" key="4">
    <source>
        <dbReference type="ARBA" id="ARBA00023239"/>
    </source>
</evidence>
<dbReference type="EMBL" id="BOMI01000092">
    <property type="protein sequence ID" value="GID76097.1"/>
    <property type="molecule type" value="Genomic_DNA"/>
</dbReference>
<dbReference type="PANTHER" id="PTHR43525:SF2">
    <property type="entry name" value="CYSTATHIONINE BETA-LYASE-RELATED"/>
    <property type="match status" value="1"/>
</dbReference>
<evidence type="ECO:0000256" key="5">
    <source>
        <dbReference type="ARBA" id="ARBA00037974"/>
    </source>
</evidence>
<dbReference type="InterPro" id="IPR051798">
    <property type="entry name" value="Class-II_PLP-Dep_Aminotrans"/>
</dbReference>
<organism evidence="7 8">
    <name type="scientific">Paractinoplanes deccanensis</name>
    <dbReference type="NCBI Taxonomy" id="113561"/>
    <lineage>
        <taxon>Bacteria</taxon>
        <taxon>Bacillati</taxon>
        <taxon>Actinomycetota</taxon>
        <taxon>Actinomycetes</taxon>
        <taxon>Micromonosporales</taxon>
        <taxon>Micromonosporaceae</taxon>
        <taxon>Paractinoplanes</taxon>
    </lineage>
</organism>
<accession>A0ABQ3Y7X9</accession>
<dbReference type="InterPro" id="IPR004839">
    <property type="entry name" value="Aminotransferase_I/II_large"/>
</dbReference>
<comment type="similarity">
    <text evidence="5">Belongs to the class-II pyridoxal-phosphate-dependent aminotransferase family. MalY/PatB cystathionine beta-lyase subfamily.</text>
</comment>
<dbReference type="Proteomes" id="UP000609879">
    <property type="component" value="Unassembled WGS sequence"/>
</dbReference>
<keyword evidence="8" id="KW-1185">Reference proteome</keyword>
<dbReference type="InterPro" id="IPR015424">
    <property type="entry name" value="PyrdxlP-dep_Trfase"/>
</dbReference>
<evidence type="ECO:0000259" key="6">
    <source>
        <dbReference type="Pfam" id="PF00155"/>
    </source>
</evidence>
<sequence>MSELDVAPLAELRRRRSAKWRTFPDDVLPLFVAEMDYGLAPPVTAALTEAVRRGDMGYPASTPELGKALAGFAGRQWGWEIDPGRVTAVTDVGVGVVELLRALTRPGDPVVISPPVYSPFFDWVPETRGRIVEVPLTRDDSGYRLDLAALEAAFATHPAAYVLCNPHNPVGRVHTAGELAELVRLARLYRVPVISDEIHAPLTLPGAVFTPLLTVPGAAEVAVSVVSASKAFNLAGLKCAAVVTAGSRMAEVVSRFPADPDDRVGHLGVLASIAAFTEGDAWLADLLSTLAGRRSQLGDLLRDHLPQLSWTPPEATYLAWLDASVLGRDAEPRDHFLTKGRVALEAGTRYGAVGSGYVRLNFATSPEILTDAVTRMAATMP</sequence>
<dbReference type="Gene3D" id="3.40.640.10">
    <property type="entry name" value="Type I PLP-dependent aspartate aminotransferase-like (Major domain)"/>
    <property type="match status" value="1"/>
</dbReference>
<dbReference type="EC" id="4.4.1.13" evidence="2"/>
<evidence type="ECO:0000313" key="7">
    <source>
        <dbReference type="EMBL" id="GID76097.1"/>
    </source>
</evidence>
<dbReference type="InterPro" id="IPR015422">
    <property type="entry name" value="PyrdxlP-dep_Trfase_small"/>
</dbReference>
<name>A0ABQ3Y7X9_9ACTN</name>
<evidence type="ECO:0000256" key="3">
    <source>
        <dbReference type="ARBA" id="ARBA00022898"/>
    </source>
</evidence>
<proteinExistence type="inferred from homology"/>
<dbReference type="SUPFAM" id="SSF53383">
    <property type="entry name" value="PLP-dependent transferases"/>
    <property type="match status" value="1"/>
</dbReference>
<protein>
    <recommendedName>
        <fullName evidence="2">cysteine-S-conjugate beta-lyase</fullName>
        <ecNumber evidence="2">4.4.1.13</ecNumber>
    </recommendedName>
</protein>
<evidence type="ECO:0000256" key="2">
    <source>
        <dbReference type="ARBA" id="ARBA00012224"/>
    </source>
</evidence>